<evidence type="ECO:0000313" key="6">
    <source>
        <dbReference type="EMBL" id="KRX02184.1"/>
    </source>
</evidence>
<feature type="region of interest" description="Disordered" evidence="4">
    <location>
        <begin position="300"/>
        <end position="454"/>
    </location>
</feature>
<dbReference type="InterPro" id="IPR012677">
    <property type="entry name" value="Nucleotide-bd_a/b_plait_sf"/>
</dbReference>
<evidence type="ECO:0000256" key="4">
    <source>
        <dbReference type="SAM" id="MobiDB-lite"/>
    </source>
</evidence>
<dbReference type="PROSITE" id="PS50102">
    <property type="entry name" value="RRM"/>
    <property type="match status" value="3"/>
</dbReference>
<dbReference type="CDD" id="cd00590">
    <property type="entry name" value="RRM_SF"/>
    <property type="match status" value="1"/>
</dbReference>
<protein>
    <recommendedName>
        <fullName evidence="5">RRM domain-containing protein</fullName>
    </recommendedName>
</protein>
<dbReference type="SUPFAM" id="SSF48452">
    <property type="entry name" value="TPR-like"/>
    <property type="match status" value="1"/>
</dbReference>
<dbReference type="InterPro" id="IPR035979">
    <property type="entry name" value="RBD_domain_sf"/>
</dbReference>
<feature type="compositionally biased region" description="Acidic residues" evidence="4">
    <location>
        <begin position="321"/>
        <end position="359"/>
    </location>
</feature>
<comment type="caution">
    <text evidence="6">The sequence shown here is derived from an EMBL/GenBank/DDBJ whole genome shotgun (WGS) entry which is preliminary data.</text>
</comment>
<dbReference type="Gene3D" id="1.25.40.10">
    <property type="entry name" value="Tetratricopeptide repeat domain"/>
    <property type="match status" value="1"/>
</dbReference>
<evidence type="ECO:0000259" key="5">
    <source>
        <dbReference type="PROSITE" id="PS50102"/>
    </source>
</evidence>
<proteinExistence type="predicted"/>
<dbReference type="GO" id="GO:0006396">
    <property type="term" value="P:RNA processing"/>
    <property type="evidence" value="ECO:0007669"/>
    <property type="project" value="InterPro"/>
</dbReference>
<keyword evidence="7" id="KW-1185">Reference proteome</keyword>
<dbReference type="GO" id="GO:0003723">
    <property type="term" value="F:RNA binding"/>
    <property type="evidence" value="ECO:0007669"/>
    <property type="project" value="UniProtKB-UniRule"/>
</dbReference>
<dbReference type="InterPro" id="IPR000504">
    <property type="entry name" value="RRM_dom"/>
</dbReference>
<dbReference type="EMBL" id="LDAU01000157">
    <property type="protein sequence ID" value="KRX02184.1"/>
    <property type="molecule type" value="Genomic_DNA"/>
</dbReference>
<feature type="compositionally biased region" description="Basic and acidic residues" evidence="4">
    <location>
        <begin position="409"/>
        <end position="440"/>
    </location>
</feature>
<evidence type="ECO:0000256" key="1">
    <source>
        <dbReference type="ARBA" id="ARBA00022737"/>
    </source>
</evidence>
<accession>A0A0V0QJB0</accession>
<reference evidence="6 7" key="1">
    <citation type="journal article" date="2015" name="Sci. Rep.">
        <title>Genome of the facultative scuticociliatosis pathogen Pseudocohnilembus persalinus provides insight into its virulence through horizontal gene transfer.</title>
        <authorList>
            <person name="Xiong J."/>
            <person name="Wang G."/>
            <person name="Cheng J."/>
            <person name="Tian M."/>
            <person name="Pan X."/>
            <person name="Warren A."/>
            <person name="Jiang C."/>
            <person name="Yuan D."/>
            <person name="Miao W."/>
        </authorList>
    </citation>
    <scope>NUCLEOTIDE SEQUENCE [LARGE SCALE GENOMIC DNA]</scope>
    <source>
        <strain evidence="6">36N120E</strain>
    </source>
</reference>
<dbReference type="CDD" id="cd12254">
    <property type="entry name" value="RRM_hnRNPH_ESRPs_RBM12_like"/>
    <property type="match status" value="1"/>
</dbReference>
<dbReference type="Pfam" id="PF00076">
    <property type="entry name" value="RRM_1"/>
    <property type="match status" value="2"/>
</dbReference>
<evidence type="ECO:0000256" key="3">
    <source>
        <dbReference type="PROSITE-ProRule" id="PRU00176"/>
    </source>
</evidence>
<organism evidence="6 7">
    <name type="scientific">Pseudocohnilembus persalinus</name>
    <name type="common">Ciliate</name>
    <dbReference type="NCBI Taxonomy" id="266149"/>
    <lineage>
        <taxon>Eukaryota</taxon>
        <taxon>Sar</taxon>
        <taxon>Alveolata</taxon>
        <taxon>Ciliophora</taxon>
        <taxon>Intramacronucleata</taxon>
        <taxon>Oligohymenophorea</taxon>
        <taxon>Scuticociliatia</taxon>
        <taxon>Philasterida</taxon>
        <taxon>Pseudocohnilembidae</taxon>
        <taxon>Pseudocohnilembus</taxon>
    </lineage>
</organism>
<dbReference type="InterPro" id="IPR011990">
    <property type="entry name" value="TPR-like_helical_dom_sf"/>
</dbReference>
<feature type="domain" description="RRM" evidence="5">
    <location>
        <begin position="635"/>
        <end position="719"/>
    </location>
</feature>
<dbReference type="SMART" id="SM00386">
    <property type="entry name" value="HAT"/>
    <property type="match status" value="3"/>
</dbReference>
<feature type="compositionally biased region" description="Basic and acidic residues" evidence="4">
    <location>
        <begin position="311"/>
        <end position="320"/>
    </location>
</feature>
<keyword evidence="1" id="KW-0677">Repeat</keyword>
<dbReference type="SUPFAM" id="SSF54928">
    <property type="entry name" value="RNA-binding domain, RBD"/>
    <property type="match status" value="3"/>
</dbReference>
<dbReference type="PANTHER" id="PTHR23236">
    <property type="entry name" value="EUKARYOTIC TRANSLATION INITIATION FACTOR 4B/4H"/>
    <property type="match status" value="1"/>
</dbReference>
<keyword evidence="2 3" id="KW-0694">RNA-binding</keyword>
<feature type="domain" description="RRM" evidence="5">
    <location>
        <begin position="548"/>
        <end position="625"/>
    </location>
</feature>
<gene>
    <name evidence="6" type="ORF">PPERSA_06379</name>
</gene>
<feature type="compositionally biased region" description="Low complexity" evidence="4">
    <location>
        <begin position="441"/>
        <end position="454"/>
    </location>
</feature>
<dbReference type="InterPro" id="IPR003107">
    <property type="entry name" value="HAT"/>
</dbReference>
<dbReference type="PANTHER" id="PTHR23236:SF119">
    <property type="entry name" value="NUCLEAR RNA-BINDING PROTEIN SART-3"/>
    <property type="match status" value="1"/>
</dbReference>
<dbReference type="AlphaFoldDB" id="A0A0V0QJB0"/>
<dbReference type="OrthoDB" id="439808at2759"/>
<dbReference type="Proteomes" id="UP000054937">
    <property type="component" value="Unassembled WGS sequence"/>
</dbReference>
<evidence type="ECO:0000313" key="7">
    <source>
        <dbReference type="Proteomes" id="UP000054937"/>
    </source>
</evidence>
<dbReference type="SMART" id="SM00360">
    <property type="entry name" value="RRM"/>
    <property type="match status" value="3"/>
</dbReference>
<evidence type="ECO:0000256" key="2">
    <source>
        <dbReference type="ARBA" id="ARBA00022884"/>
    </source>
</evidence>
<feature type="domain" description="RRM" evidence="5">
    <location>
        <begin position="456"/>
        <end position="538"/>
    </location>
</feature>
<dbReference type="InParanoid" id="A0A0V0QJB0"/>
<dbReference type="Gene3D" id="3.30.70.330">
    <property type="match status" value="3"/>
</dbReference>
<sequence>MEVEFLDELIEIDGLNPQIIQAYFERALLISQAQKKGNMEKIYEKYVQFAEKCLNQIEQAPILKRYLKKCTKNETDLKSYQLYLLKIEKIIRDPQALLEDCKHLQFYQRNSLENQFLLYKMQIEMFSRLQIFVREIDDKETKLQAEKYFESLFDLALGNFYRLSFFFQDNLKQDCNNYQKQLMLQRAQLESYLLRDAPKMRITMENAAKYFGQEGEIWQEYHKMELALGNIPQARNALKRGLNKITEKQEEFLEFYLEFEKYFGTQEQFQQINDKWVQKVEEEYRKVQNELKELEEKIQIEEEQDENQNQKQDKIEKDSLENDEISSFEEEMEKNYEVEGEDQDQESDFDSEEFDDEEMVQQFLKKQEQKQLNHQQGIKTEVKQETDENNLNQKRKAHELSEDTNNGEDLDKLQKKQKQTNEKETDELLNKKDISNENKKQQNIHQNPPINPENENVVFVKNLPLEYQDQADIYNLIESEILKAKEIKAVRLIKNKKQVPKGIAYIDCTTDQGVQDIVQILNNKKVGDKVLFAAKSEPPKKAFNADHITLFLNNLPYSITDEKLRNKLPELKIKEIRIIRDQQGKPRGYCYIEFQDEENLEKAREILKNDPFIDSRKIIIQKSDSQTNIKKKQNNVVFIRGLPFKLRESDLVEFFHGLNIKQMTLVKDKNNRPKGLAYVEFENEIDMKTALELTDPQLKGRILTILKSDREITFNEINQSKNQNCNSSYNIANRNQNNIQYNIQSNQNSNNNYNNNEQQQQQEVQSQKHIQQQKFSSQQSIELENSELYRVVPDLLDYMPKDFQEYLEQEELKKKISIFFFQQKCINQQNQLVIVDQNKNSGLYKIFKKYNMPTVIPTRKFYKYFKSQLMISAYQDMVPENVDDYFKEVYADLDNNFEMFPIF</sequence>
<name>A0A0V0QJB0_PSEPJ</name>